<dbReference type="EMBL" id="GG692395">
    <property type="protein sequence ID" value="EER35358.1"/>
    <property type="molecule type" value="Genomic_DNA"/>
</dbReference>
<gene>
    <name evidence="1" type="ORF">CTRG_00097</name>
</gene>
<protein>
    <submittedName>
        <fullName evidence="1">Uncharacterized protein</fullName>
    </submittedName>
</protein>
<proteinExistence type="predicted"/>
<dbReference type="Proteomes" id="UP000002037">
    <property type="component" value="Unassembled WGS sequence"/>
</dbReference>
<keyword evidence="2" id="KW-1185">Reference proteome</keyword>
<dbReference type="GeneID" id="8296170"/>
<evidence type="ECO:0000313" key="2">
    <source>
        <dbReference type="Proteomes" id="UP000002037"/>
    </source>
</evidence>
<dbReference type="HOGENOM" id="CLU_2037760_0_0_1"/>
<name>C5M208_CANTT</name>
<dbReference type="VEuPathDB" id="FungiDB:CTRG_00097"/>
<dbReference type="AlphaFoldDB" id="C5M208"/>
<accession>C5M208</accession>
<dbReference type="RefSeq" id="XP_002545316.1">
    <property type="nucleotide sequence ID" value="XM_002545270.1"/>
</dbReference>
<reference evidence="1 2" key="1">
    <citation type="journal article" date="2009" name="Nature">
        <title>Evolution of pathogenicity and sexual reproduction in eight Candida genomes.</title>
        <authorList>
            <person name="Butler G."/>
            <person name="Rasmussen M.D."/>
            <person name="Lin M.F."/>
            <person name="Santos M.A."/>
            <person name="Sakthikumar S."/>
            <person name="Munro C.A."/>
            <person name="Rheinbay E."/>
            <person name="Grabherr M."/>
            <person name="Forche A."/>
            <person name="Reedy J.L."/>
            <person name="Agrafioti I."/>
            <person name="Arnaud M.B."/>
            <person name="Bates S."/>
            <person name="Brown A.J."/>
            <person name="Brunke S."/>
            <person name="Costanzo M.C."/>
            <person name="Fitzpatrick D.A."/>
            <person name="de Groot P.W."/>
            <person name="Harris D."/>
            <person name="Hoyer L.L."/>
            <person name="Hube B."/>
            <person name="Klis F.M."/>
            <person name="Kodira C."/>
            <person name="Lennard N."/>
            <person name="Logue M.E."/>
            <person name="Martin R."/>
            <person name="Neiman A.M."/>
            <person name="Nikolaou E."/>
            <person name="Quail M.A."/>
            <person name="Quinn J."/>
            <person name="Santos M.C."/>
            <person name="Schmitzberger F.F."/>
            <person name="Sherlock G."/>
            <person name="Shah P."/>
            <person name="Silverstein K.A."/>
            <person name="Skrzypek M.S."/>
            <person name="Soll D."/>
            <person name="Staggs R."/>
            <person name="Stansfield I."/>
            <person name="Stumpf M.P."/>
            <person name="Sudbery P.E."/>
            <person name="Srikantha T."/>
            <person name="Zeng Q."/>
            <person name="Berman J."/>
            <person name="Berriman M."/>
            <person name="Heitman J."/>
            <person name="Gow N.A."/>
            <person name="Lorenz M.C."/>
            <person name="Birren B.W."/>
            <person name="Kellis M."/>
            <person name="Cuomo C.A."/>
        </authorList>
    </citation>
    <scope>NUCLEOTIDE SEQUENCE [LARGE SCALE GENOMIC DNA]</scope>
    <source>
        <strain evidence="2">ATCC MYA-3404 / T1</strain>
    </source>
</reference>
<dbReference type="KEGG" id="ctp:CTRG_00097"/>
<organism evidence="1 2">
    <name type="scientific">Candida tropicalis (strain ATCC MYA-3404 / T1)</name>
    <name type="common">Yeast</name>
    <dbReference type="NCBI Taxonomy" id="294747"/>
    <lineage>
        <taxon>Eukaryota</taxon>
        <taxon>Fungi</taxon>
        <taxon>Dikarya</taxon>
        <taxon>Ascomycota</taxon>
        <taxon>Saccharomycotina</taxon>
        <taxon>Pichiomycetes</taxon>
        <taxon>Debaryomycetaceae</taxon>
        <taxon>Candida/Lodderomyces clade</taxon>
        <taxon>Candida</taxon>
    </lineage>
</organism>
<sequence>MVTKQKKKKQELRIPVVLAHLICLIREGYLNRSPFPAVNPLFGCPLFPFFPLSLFPTFPPPIRHIFTVCVHPTHLQSTPPLPALHLTRHATHFRQRYHTHVHFFCLGRVLSHPVSISYSDH</sequence>
<evidence type="ECO:0000313" key="1">
    <source>
        <dbReference type="EMBL" id="EER35358.1"/>
    </source>
</evidence>